<proteinExistence type="predicted"/>
<feature type="compositionally biased region" description="Basic and acidic residues" evidence="1">
    <location>
        <begin position="362"/>
        <end position="378"/>
    </location>
</feature>
<gene>
    <name evidence="2" type="ORF">EMPS_07836</name>
</gene>
<evidence type="ECO:0000313" key="2">
    <source>
        <dbReference type="EMBL" id="GJJ75478.1"/>
    </source>
</evidence>
<dbReference type="EMBL" id="BQFW01000011">
    <property type="protein sequence ID" value="GJJ75478.1"/>
    <property type="molecule type" value="Genomic_DNA"/>
</dbReference>
<keyword evidence="3" id="KW-1185">Reference proteome</keyword>
<reference evidence="2" key="2">
    <citation type="journal article" date="2022" name="Microbiol. Resour. Announc.">
        <title>Whole-Genome Sequence of Entomortierella parvispora E1425, a Mucoromycotan Fungus Associated with Burkholderiaceae-Related Endosymbiotic Bacteria.</title>
        <authorList>
            <person name="Herlambang A."/>
            <person name="Guo Y."/>
            <person name="Takashima Y."/>
            <person name="Narisawa K."/>
            <person name="Ohta H."/>
            <person name="Nishizawa T."/>
        </authorList>
    </citation>
    <scope>NUCLEOTIDE SEQUENCE</scope>
    <source>
        <strain evidence="2">E1425</strain>
    </source>
</reference>
<organism evidence="2 3">
    <name type="scientific">Entomortierella parvispora</name>
    <dbReference type="NCBI Taxonomy" id="205924"/>
    <lineage>
        <taxon>Eukaryota</taxon>
        <taxon>Fungi</taxon>
        <taxon>Fungi incertae sedis</taxon>
        <taxon>Mucoromycota</taxon>
        <taxon>Mortierellomycotina</taxon>
        <taxon>Mortierellomycetes</taxon>
        <taxon>Mortierellales</taxon>
        <taxon>Mortierellaceae</taxon>
        <taxon>Entomortierella</taxon>
    </lineage>
</organism>
<dbReference type="AlphaFoldDB" id="A0A9P3HF99"/>
<feature type="region of interest" description="Disordered" evidence="1">
    <location>
        <begin position="328"/>
        <end position="398"/>
    </location>
</feature>
<evidence type="ECO:0000256" key="1">
    <source>
        <dbReference type="SAM" id="MobiDB-lite"/>
    </source>
</evidence>
<sequence>MYLSSFASSRVPSLVFILVPDLAPSSPPNPSPSSPPNPSPSSPPNFAPSSPPQLAFIPPGTVAHMPKNNKKNEEGSSSESGLPKIHPLSTIYPDGVHSENGGGLSSTVDADYQFVEPSLQKVSKDDERELMLTWLEVKTNYAAVYGTQKTAVGPKQEGAQSAWTRAGKMLAEKGRSKEKFTTKSVAAKFRRYRSAFFETARYALSTGAGLDEKDNFVTFEEKLEHRCHGYKRMHSLFGKSPHLNPPCEAGTSAGKVSFASKGVNILTLGSSGCAYDDDESQEVSLLDAEGECDELGHELYEPLNEDEVEEEEEEWDEPLSRNHGAFQEYRSQISAPSTASRSSQPKRRRSPECSATPPPSNDKGDPKNPKPNAIRKDPPNPTLFPGHQPVKTPNGLVGMESLLAANREDRRAEAAEKRKQKEIRERMRQERFYKKLDEKAKEQQLQRDHEIRLKIFDQGWDKNTVADVLKGLGLLSRPEENADENTDVLE</sequence>
<evidence type="ECO:0000313" key="3">
    <source>
        <dbReference type="Proteomes" id="UP000827284"/>
    </source>
</evidence>
<feature type="compositionally biased region" description="Pro residues" evidence="1">
    <location>
        <begin position="25"/>
        <end position="51"/>
    </location>
</feature>
<name>A0A9P3HF99_9FUNG</name>
<comment type="caution">
    <text evidence="2">The sequence shown here is derived from an EMBL/GenBank/DDBJ whole genome shotgun (WGS) entry which is preliminary data.</text>
</comment>
<reference evidence="2" key="1">
    <citation type="submission" date="2021-11" db="EMBL/GenBank/DDBJ databases">
        <authorList>
            <person name="Herlambang A."/>
            <person name="Guo Y."/>
            <person name="Takashima Y."/>
            <person name="Nishizawa T."/>
        </authorList>
    </citation>
    <scope>NUCLEOTIDE SEQUENCE</scope>
    <source>
        <strain evidence="2">E1425</strain>
    </source>
</reference>
<feature type="region of interest" description="Disordered" evidence="1">
    <location>
        <begin position="20"/>
        <end position="104"/>
    </location>
</feature>
<feature type="compositionally biased region" description="Polar residues" evidence="1">
    <location>
        <begin position="329"/>
        <end position="339"/>
    </location>
</feature>
<protein>
    <submittedName>
        <fullName evidence="2">Uncharacterized protein</fullName>
    </submittedName>
</protein>
<dbReference type="OrthoDB" id="2414509at2759"/>
<accession>A0A9P3HF99</accession>
<dbReference type="Proteomes" id="UP000827284">
    <property type="component" value="Unassembled WGS sequence"/>
</dbReference>